<dbReference type="InterPro" id="IPR015946">
    <property type="entry name" value="KH_dom-like_a/b"/>
</dbReference>
<dbReference type="PANTHER" id="PTHR39624:SF2">
    <property type="entry name" value="OSMC-LIKE PROTEIN"/>
    <property type="match status" value="1"/>
</dbReference>
<organism evidence="1 2">
    <name type="scientific">Occallatibacter riparius</name>
    <dbReference type="NCBI Taxonomy" id="1002689"/>
    <lineage>
        <taxon>Bacteria</taxon>
        <taxon>Pseudomonadati</taxon>
        <taxon>Acidobacteriota</taxon>
        <taxon>Terriglobia</taxon>
        <taxon>Terriglobales</taxon>
        <taxon>Acidobacteriaceae</taxon>
        <taxon>Occallatibacter</taxon>
    </lineage>
</organism>
<dbReference type="KEGG" id="orp:MOP44_21800"/>
<evidence type="ECO:0000313" key="2">
    <source>
        <dbReference type="Proteomes" id="UP001059380"/>
    </source>
</evidence>
<sequence>MEVQVHQVEGVKFSVNARTQTIICDQPQENGGTDAGMTPPELLLASLGTCAAYYAAEYLRTRGLATSGVSVSVTSEKLKGPARLGNFRIRVNSPVPLTTEQSEALMRSVEHCLVKNTLLSPPEIKVELNVEQGAETMAGTCV</sequence>
<protein>
    <submittedName>
        <fullName evidence="1">OsmC family protein</fullName>
    </submittedName>
</protein>
<reference evidence="1" key="1">
    <citation type="submission" date="2021-04" db="EMBL/GenBank/DDBJ databases">
        <title>Phylogenetic analysis of Acidobacteriaceae.</title>
        <authorList>
            <person name="Qiu L."/>
            <person name="Zhang Q."/>
        </authorList>
    </citation>
    <scope>NUCLEOTIDE SEQUENCE</scope>
    <source>
        <strain evidence="1">DSM 25168</strain>
    </source>
</reference>
<dbReference type="Gene3D" id="3.30.300.20">
    <property type="match status" value="1"/>
</dbReference>
<dbReference type="Proteomes" id="UP001059380">
    <property type="component" value="Chromosome"/>
</dbReference>
<dbReference type="InterPro" id="IPR036102">
    <property type="entry name" value="OsmC/Ohrsf"/>
</dbReference>
<gene>
    <name evidence="1" type="ORF">MOP44_21800</name>
</gene>
<dbReference type="InterPro" id="IPR003718">
    <property type="entry name" value="OsmC/Ohr_fam"/>
</dbReference>
<dbReference type="PANTHER" id="PTHR39624">
    <property type="entry name" value="PROTEIN INVOLVED IN RIMO-MEDIATED BETA-METHYLTHIOLATION OF RIBOSOMAL PROTEIN S12 YCAO"/>
    <property type="match status" value="1"/>
</dbReference>
<dbReference type="Pfam" id="PF02566">
    <property type="entry name" value="OsmC"/>
    <property type="match status" value="1"/>
</dbReference>
<keyword evidence="2" id="KW-1185">Reference proteome</keyword>
<dbReference type="EMBL" id="CP093313">
    <property type="protein sequence ID" value="UWZ83191.1"/>
    <property type="molecule type" value="Genomic_DNA"/>
</dbReference>
<proteinExistence type="predicted"/>
<accession>A0A9J7BKK7</accession>
<dbReference type="SUPFAM" id="SSF82784">
    <property type="entry name" value="OsmC-like"/>
    <property type="match status" value="1"/>
</dbReference>
<name>A0A9J7BKK7_9BACT</name>
<dbReference type="RefSeq" id="WP_260792525.1">
    <property type="nucleotide sequence ID" value="NZ_CP093313.1"/>
</dbReference>
<evidence type="ECO:0000313" key="1">
    <source>
        <dbReference type="EMBL" id="UWZ83191.1"/>
    </source>
</evidence>
<dbReference type="AlphaFoldDB" id="A0A9J7BKK7"/>